<sequence>TQWVDIKLLCHGIVMSAYLEFETLPEVDNVLKLRVLGSSSGFSGVANCYVDEQGFRDFCRLLEGFPKQRDQVVEFSSGDRGRLSNFSVTFSCKNSSGHVLVKVAIESIISHMNTRTERFSSEFELVAEPAELDRFQKSIVVVSNSENVGKKARLHGRT</sequence>
<proteinExistence type="predicted"/>
<reference evidence="1 2" key="1">
    <citation type="journal article" date="2014" name="Genome Announc.">
        <title>Draft Genome Sequence of the Agar-Degrading Bacterium Catenovulum sp. Strain DS-2, Isolated from Intestines of Haliotis diversicolor.</title>
        <authorList>
            <person name="Shan D."/>
            <person name="Li X."/>
            <person name="Gu Z."/>
            <person name="Wei G."/>
            <person name="Gao Z."/>
            <person name="Shao Z."/>
        </authorList>
    </citation>
    <scope>NUCLEOTIDE SEQUENCE [LARGE SCALE GENOMIC DNA]</scope>
    <source>
        <strain evidence="1 2">DS-2</strain>
    </source>
</reference>
<comment type="caution">
    <text evidence="1">The sequence shown here is derived from an EMBL/GenBank/DDBJ whole genome shotgun (WGS) entry which is preliminary data.</text>
</comment>
<dbReference type="Proteomes" id="UP000019276">
    <property type="component" value="Unassembled WGS sequence"/>
</dbReference>
<protein>
    <submittedName>
        <fullName evidence="1">Uncharacterized protein</fullName>
    </submittedName>
</protein>
<feature type="non-terminal residue" evidence="1">
    <location>
        <position position="1"/>
    </location>
</feature>
<accession>W7QRP0</accession>
<organism evidence="1 2">
    <name type="scientific">Catenovulum agarivorans DS-2</name>
    <dbReference type="NCBI Taxonomy" id="1328313"/>
    <lineage>
        <taxon>Bacteria</taxon>
        <taxon>Pseudomonadati</taxon>
        <taxon>Pseudomonadota</taxon>
        <taxon>Gammaproteobacteria</taxon>
        <taxon>Alteromonadales</taxon>
        <taxon>Alteromonadaceae</taxon>
        <taxon>Catenovulum</taxon>
    </lineage>
</organism>
<evidence type="ECO:0000313" key="1">
    <source>
        <dbReference type="EMBL" id="EWH08060.1"/>
    </source>
</evidence>
<dbReference type="RefSeq" id="WP_235188648.1">
    <property type="nucleotide sequence ID" value="NZ_ARZY01000095.1"/>
</dbReference>
<dbReference type="EMBL" id="ARZY01000095">
    <property type="protein sequence ID" value="EWH08060.1"/>
    <property type="molecule type" value="Genomic_DNA"/>
</dbReference>
<dbReference type="AlphaFoldDB" id="W7QRP0"/>
<keyword evidence="2" id="KW-1185">Reference proteome</keyword>
<gene>
    <name evidence="1" type="ORF">DS2_19296</name>
</gene>
<name>W7QRP0_9ALTE</name>
<evidence type="ECO:0000313" key="2">
    <source>
        <dbReference type="Proteomes" id="UP000019276"/>
    </source>
</evidence>
<dbReference type="eggNOG" id="ENOG502ZRA8">
    <property type="taxonomic scope" value="Bacteria"/>
</dbReference>